<dbReference type="FunFam" id="3.30.565.10:FF:000023">
    <property type="entry name" value="PAS domain-containing sensor histidine kinase"/>
    <property type="match status" value="1"/>
</dbReference>
<reference evidence="16" key="2">
    <citation type="submission" date="2020-09" db="EMBL/GenBank/DDBJ databases">
        <authorList>
            <person name="Sun Q."/>
            <person name="Zhou Y."/>
        </authorList>
    </citation>
    <scope>NUCLEOTIDE SEQUENCE</scope>
    <source>
        <strain evidence="16">CGMCC 1.12408</strain>
    </source>
</reference>
<accession>A0A916S428</accession>
<evidence type="ECO:0000313" key="17">
    <source>
        <dbReference type="Proteomes" id="UP000613512"/>
    </source>
</evidence>
<dbReference type="InterPro" id="IPR000700">
    <property type="entry name" value="PAS-assoc_C"/>
</dbReference>
<keyword evidence="9" id="KW-0067">ATP-binding</keyword>
<dbReference type="InterPro" id="IPR035965">
    <property type="entry name" value="PAS-like_dom_sf"/>
</dbReference>
<feature type="domain" description="PAC" evidence="15">
    <location>
        <begin position="182"/>
        <end position="234"/>
    </location>
</feature>
<dbReference type="GO" id="GO:0016036">
    <property type="term" value="P:cellular response to phosphate starvation"/>
    <property type="evidence" value="ECO:0007669"/>
    <property type="project" value="TreeGrafter"/>
</dbReference>
<dbReference type="EC" id="2.7.13.3" evidence="3"/>
<feature type="domain" description="Histidine kinase" evidence="13">
    <location>
        <begin position="238"/>
        <end position="453"/>
    </location>
</feature>
<dbReference type="PROSITE" id="PS50109">
    <property type="entry name" value="HIS_KIN"/>
    <property type="match status" value="1"/>
</dbReference>
<dbReference type="GO" id="GO:0005524">
    <property type="term" value="F:ATP binding"/>
    <property type="evidence" value="ECO:0007669"/>
    <property type="project" value="UniProtKB-KW"/>
</dbReference>
<protein>
    <recommendedName>
        <fullName evidence="3">histidine kinase</fullName>
        <ecNumber evidence="3">2.7.13.3</ecNumber>
    </recommendedName>
</protein>
<dbReference type="GO" id="GO:0005886">
    <property type="term" value="C:plasma membrane"/>
    <property type="evidence" value="ECO:0007669"/>
    <property type="project" value="UniProtKB-SubCell"/>
</dbReference>
<keyword evidence="6" id="KW-0808">Transferase</keyword>
<dbReference type="Proteomes" id="UP000613512">
    <property type="component" value="Unassembled WGS sequence"/>
</dbReference>
<evidence type="ECO:0000259" key="13">
    <source>
        <dbReference type="PROSITE" id="PS50109"/>
    </source>
</evidence>
<feature type="domain" description="PAS" evidence="14">
    <location>
        <begin position="114"/>
        <end position="187"/>
    </location>
</feature>
<dbReference type="CDD" id="cd00075">
    <property type="entry name" value="HATPase"/>
    <property type="match status" value="1"/>
</dbReference>
<evidence type="ECO:0000256" key="10">
    <source>
        <dbReference type="ARBA" id="ARBA00023012"/>
    </source>
</evidence>
<dbReference type="FunFam" id="1.10.287.130:FF:000008">
    <property type="entry name" value="Two-component sensor histidine kinase"/>
    <property type="match status" value="1"/>
</dbReference>
<evidence type="ECO:0000256" key="7">
    <source>
        <dbReference type="ARBA" id="ARBA00022741"/>
    </source>
</evidence>
<evidence type="ECO:0000259" key="14">
    <source>
        <dbReference type="PROSITE" id="PS50112"/>
    </source>
</evidence>
<dbReference type="InterPro" id="IPR000014">
    <property type="entry name" value="PAS"/>
</dbReference>
<dbReference type="InterPro" id="IPR003661">
    <property type="entry name" value="HisK_dim/P_dom"/>
</dbReference>
<keyword evidence="10" id="KW-0902">Two-component regulatory system</keyword>
<name>A0A916S428_9BACI</name>
<dbReference type="CDD" id="cd00130">
    <property type="entry name" value="PAS"/>
    <property type="match status" value="1"/>
</dbReference>
<dbReference type="InterPro" id="IPR013767">
    <property type="entry name" value="PAS_fold"/>
</dbReference>
<evidence type="ECO:0000256" key="5">
    <source>
        <dbReference type="ARBA" id="ARBA00022553"/>
    </source>
</evidence>
<keyword evidence="11 12" id="KW-0472">Membrane</keyword>
<dbReference type="InterPro" id="IPR005467">
    <property type="entry name" value="His_kinase_dom"/>
</dbReference>
<sequence length="453" mass="52181">MRQLTLKPIIRYALIILLIIIISGLIFIQFTNNYIVVVLVLLTEYLILMMMLHYVFDKYVKPIKKATDTLDELVKGNFSARMHHPVTGSMASLLMKINKLARSLSELSFNEKIHAEQLSTVIENIQSGLILVDEKGYIHLVNKNFLHIFGKTEKDYVGYLYYDVLENDTLHKTIQQTFLYEQNVKDSIIISNQTKQYFEVIGAPIFDDRNMLKGGILVLYDITELKKLERMRKDFVANVSHELKTPITSIRGFSETLLEEDINDKDTARHFLSIINEESKRLQMLIQDLLTLSRLEKEDSQVRLSKVNLIKIIEEVIQVLNIHLEQKEIAFKVNVPKELIFMAELTSVKQIMINLLENAIHYTPKGGEVRIHAVDEEEFIHIIVKDTGIGIPAESLSRIFERFYRVDKARSRNTGGTGLGLAIVKHIVELHQGKIEVESEVDVGTTFHIYFPK</sequence>
<evidence type="ECO:0000256" key="4">
    <source>
        <dbReference type="ARBA" id="ARBA00022475"/>
    </source>
</evidence>
<evidence type="ECO:0000256" key="3">
    <source>
        <dbReference type="ARBA" id="ARBA00012438"/>
    </source>
</evidence>
<dbReference type="Pfam" id="PF00989">
    <property type="entry name" value="PAS"/>
    <property type="match status" value="1"/>
</dbReference>
<organism evidence="16 17">
    <name type="scientific">Ornithinibacillus halotolerans</name>
    <dbReference type="NCBI Taxonomy" id="1274357"/>
    <lineage>
        <taxon>Bacteria</taxon>
        <taxon>Bacillati</taxon>
        <taxon>Bacillota</taxon>
        <taxon>Bacilli</taxon>
        <taxon>Bacillales</taxon>
        <taxon>Bacillaceae</taxon>
        <taxon>Ornithinibacillus</taxon>
    </lineage>
</organism>
<dbReference type="NCBIfam" id="TIGR00229">
    <property type="entry name" value="sensory_box"/>
    <property type="match status" value="1"/>
</dbReference>
<evidence type="ECO:0000256" key="1">
    <source>
        <dbReference type="ARBA" id="ARBA00000085"/>
    </source>
</evidence>
<dbReference type="Gene3D" id="3.30.565.10">
    <property type="entry name" value="Histidine kinase-like ATPase, C-terminal domain"/>
    <property type="match status" value="1"/>
</dbReference>
<evidence type="ECO:0000313" key="16">
    <source>
        <dbReference type="EMBL" id="GGA81857.1"/>
    </source>
</evidence>
<keyword evidence="4" id="KW-1003">Cell membrane</keyword>
<dbReference type="PROSITE" id="PS50113">
    <property type="entry name" value="PAC"/>
    <property type="match status" value="1"/>
</dbReference>
<dbReference type="GO" id="GO:0004721">
    <property type="term" value="F:phosphoprotein phosphatase activity"/>
    <property type="evidence" value="ECO:0007669"/>
    <property type="project" value="TreeGrafter"/>
</dbReference>
<dbReference type="Gene3D" id="1.10.287.130">
    <property type="match status" value="1"/>
</dbReference>
<dbReference type="InterPro" id="IPR004358">
    <property type="entry name" value="Sig_transdc_His_kin-like_C"/>
</dbReference>
<comment type="catalytic activity">
    <reaction evidence="1">
        <text>ATP + protein L-histidine = ADP + protein N-phospho-L-histidine.</text>
        <dbReference type="EC" id="2.7.13.3"/>
    </reaction>
</comment>
<proteinExistence type="predicted"/>
<dbReference type="SMART" id="SM00091">
    <property type="entry name" value="PAS"/>
    <property type="match status" value="1"/>
</dbReference>
<feature type="transmembrane region" description="Helical" evidence="12">
    <location>
        <begin position="34"/>
        <end position="56"/>
    </location>
</feature>
<dbReference type="GO" id="GO:0000155">
    <property type="term" value="F:phosphorelay sensor kinase activity"/>
    <property type="evidence" value="ECO:0007669"/>
    <property type="project" value="InterPro"/>
</dbReference>
<dbReference type="GO" id="GO:0006355">
    <property type="term" value="P:regulation of DNA-templated transcription"/>
    <property type="evidence" value="ECO:0007669"/>
    <property type="project" value="InterPro"/>
</dbReference>
<dbReference type="PROSITE" id="PS50112">
    <property type="entry name" value="PAS"/>
    <property type="match status" value="1"/>
</dbReference>
<dbReference type="SUPFAM" id="SSF55785">
    <property type="entry name" value="PYP-like sensor domain (PAS domain)"/>
    <property type="match status" value="1"/>
</dbReference>
<dbReference type="InterPro" id="IPR036097">
    <property type="entry name" value="HisK_dim/P_sf"/>
</dbReference>
<keyword evidence="12" id="KW-1133">Transmembrane helix</keyword>
<evidence type="ECO:0000256" key="9">
    <source>
        <dbReference type="ARBA" id="ARBA00022840"/>
    </source>
</evidence>
<keyword evidence="7" id="KW-0547">Nucleotide-binding</keyword>
<evidence type="ECO:0000259" key="15">
    <source>
        <dbReference type="PROSITE" id="PS50113"/>
    </source>
</evidence>
<dbReference type="SUPFAM" id="SSF47384">
    <property type="entry name" value="Homodimeric domain of signal transducing histidine kinase"/>
    <property type="match status" value="1"/>
</dbReference>
<feature type="transmembrane region" description="Helical" evidence="12">
    <location>
        <begin position="9"/>
        <end position="28"/>
    </location>
</feature>
<keyword evidence="12" id="KW-0812">Transmembrane</keyword>
<dbReference type="Gene3D" id="3.30.450.20">
    <property type="entry name" value="PAS domain"/>
    <property type="match status" value="1"/>
</dbReference>
<dbReference type="RefSeq" id="WP_188385139.1">
    <property type="nucleotide sequence ID" value="NZ_BMEY01000014.1"/>
</dbReference>
<dbReference type="SMART" id="SM00387">
    <property type="entry name" value="HATPase_c"/>
    <property type="match status" value="1"/>
</dbReference>
<keyword evidence="5" id="KW-0597">Phosphoprotein</keyword>
<dbReference type="PANTHER" id="PTHR45453">
    <property type="entry name" value="PHOSPHATE REGULON SENSOR PROTEIN PHOR"/>
    <property type="match status" value="1"/>
</dbReference>
<dbReference type="Pfam" id="PF00512">
    <property type="entry name" value="HisKA"/>
    <property type="match status" value="1"/>
</dbReference>
<keyword evidence="8" id="KW-0418">Kinase</keyword>
<gene>
    <name evidence="16" type="ORF">GCM10008025_26380</name>
</gene>
<dbReference type="AlphaFoldDB" id="A0A916S428"/>
<dbReference type="Pfam" id="PF02518">
    <property type="entry name" value="HATPase_c"/>
    <property type="match status" value="1"/>
</dbReference>
<dbReference type="SMART" id="SM00388">
    <property type="entry name" value="HisKA"/>
    <property type="match status" value="1"/>
</dbReference>
<reference evidence="16" key="1">
    <citation type="journal article" date="2014" name="Int. J. Syst. Evol. Microbiol.">
        <title>Complete genome sequence of Corynebacterium casei LMG S-19264T (=DSM 44701T), isolated from a smear-ripened cheese.</title>
        <authorList>
            <consortium name="US DOE Joint Genome Institute (JGI-PGF)"/>
            <person name="Walter F."/>
            <person name="Albersmeier A."/>
            <person name="Kalinowski J."/>
            <person name="Ruckert C."/>
        </authorList>
    </citation>
    <scope>NUCLEOTIDE SEQUENCE</scope>
    <source>
        <strain evidence="16">CGMCC 1.12408</strain>
    </source>
</reference>
<dbReference type="CDD" id="cd00082">
    <property type="entry name" value="HisKA"/>
    <property type="match status" value="1"/>
</dbReference>
<dbReference type="NCBIfam" id="NF046044">
    <property type="entry name" value="PnpS"/>
    <property type="match status" value="1"/>
</dbReference>
<dbReference type="InterPro" id="IPR036890">
    <property type="entry name" value="HATPase_C_sf"/>
</dbReference>
<dbReference type="PRINTS" id="PR00344">
    <property type="entry name" value="BCTRLSENSOR"/>
</dbReference>
<dbReference type="EMBL" id="BMEY01000014">
    <property type="protein sequence ID" value="GGA81857.1"/>
    <property type="molecule type" value="Genomic_DNA"/>
</dbReference>
<evidence type="ECO:0000256" key="2">
    <source>
        <dbReference type="ARBA" id="ARBA00004236"/>
    </source>
</evidence>
<dbReference type="PANTHER" id="PTHR45453:SF1">
    <property type="entry name" value="PHOSPHATE REGULON SENSOR PROTEIN PHOR"/>
    <property type="match status" value="1"/>
</dbReference>
<comment type="caution">
    <text evidence="16">The sequence shown here is derived from an EMBL/GenBank/DDBJ whole genome shotgun (WGS) entry which is preliminary data.</text>
</comment>
<evidence type="ECO:0000256" key="12">
    <source>
        <dbReference type="SAM" id="Phobius"/>
    </source>
</evidence>
<dbReference type="InterPro" id="IPR050351">
    <property type="entry name" value="BphY/WalK/GraS-like"/>
</dbReference>
<evidence type="ECO:0000256" key="8">
    <source>
        <dbReference type="ARBA" id="ARBA00022777"/>
    </source>
</evidence>
<evidence type="ECO:0000256" key="6">
    <source>
        <dbReference type="ARBA" id="ARBA00022679"/>
    </source>
</evidence>
<dbReference type="InterPro" id="IPR003594">
    <property type="entry name" value="HATPase_dom"/>
</dbReference>
<dbReference type="SUPFAM" id="SSF55874">
    <property type="entry name" value="ATPase domain of HSP90 chaperone/DNA topoisomerase II/histidine kinase"/>
    <property type="match status" value="1"/>
</dbReference>
<comment type="subcellular location">
    <subcellularLocation>
        <location evidence="2">Cell membrane</location>
    </subcellularLocation>
</comment>
<evidence type="ECO:0000256" key="11">
    <source>
        <dbReference type="ARBA" id="ARBA00023136"/>
    </source>
</evidence>
<keyword evidence="17" id="KW-1185">Reference proteome</keyword>